<dbReference type="InterPro" id="IPR005268">
    <property type="entry name" value="CHP00725"/>
</dbReference>
<protein>
    <recommendedName>
        <fullName evidence="3">TIGR00725 family protein</fullName>
    </recommendedName>
</protein>
<dbReference type="AlphaFoldDB" id="A0A315ZG35"/>
<gene>
    <name evidence="1" type="ORF">BC781_101459</name>
</gene>
<proteinExistence type="predicted"/>
<reference evidence="1 2" key="1">
    <citation type="submission" date="2018-03" db="EMBL/GenBank/DDBJ databases">
        <title>Genomic Encyclopedia of Archaeal and Bacterial Type Strains, Phase II (KMG-II): from individual species to whole genera.</title>
        <authorList>
            <person name="Goeker M."/>
        </authorList>
    </citation>
    <scope>NUCLEOTIDE SEQUENCE [LARGE SCALE GENOMIC DNA]</scope>
    <source>
        <strain evidence="1 2">DSM 28229</strain>
    </source>
</reference>
<evidence type="ECO:0000313" key="2">
    <source>
        <dbReference type="Proteomes" id="UP000245535"/>
    </source>
</evidence>
<dbReference type="Gene3D" id="3.40.50.450">
    <property type="match status" value="1"/>
</dbReference>
<dbReference type="OrthoDB" id="9801098at2"/>
<comment type="caution">
    <text evidence="1">The sequence shown here is derived from an EMBL/GenBank/DDBJ whole genome shotgun (WGS) entry which is preliminary data.</text>
</comment>
<dbReference type="InterPro" id="IPR052341">
    <property type="entry name" value="LOG_family_nucleotidases"/>
</dbReference>
<dbReference type="InterPro" id="IPR041164">
    <property type="entry name" value="LDcluster4"/>
</dbReference>
<dbReference type="NCBIfam" id="TIGR00725">
    <property type="entry name" value="TIGR00725 family protein"/>
    <property type="match status" value="1"/>
</dbReference>
<name>A0A315ZG35_SEDFL</name>
<accession>A0A315ZG35</accession>
<sequence length="170" mass="17997">MTKPKIVGVIGPNANLCSEVLYQFAYQLGEELAKANLMVVCGGKGGVMEAVCKGGKNVISPFSIGILPSSDKEDANPYCDIVIPTGIGIARNFIVVNTADIVIALGGGAGTLSEMAFAWQLGKNIIAYTQEGGWAEKLAGEQIDNRRATPIFEAKSIEEIMNILQSNVFS</sequence>
<dbReference type="EMBL" id="QGDO01000001">
    <property type="protein sequence ID" value="PWJ44109.1"/>
    <property type="molecule type" value="Genomic_DNA"/>
</dbReference>
<keyword evidence="2" id="KW-1185">Reference proteome</keyword>
<evidence type="ECO:0008006" key="3">
    <source>
        <dbReference type="Google" id="ProtNLM"/>
    </source>
</evidence>
<dbReference type="SUPFAM" id="SSF102405">
    <property type="entry name" value="MCP/YpsA-like"/>
    <property type="match status" value="1"/>
</dbReference>
<organism evidence="1 2">
    <name type="scientific">Sediminitomix flava</name>
    <dbReference type="NCBI Taxonomy" id="379075"/>
    <lineage>
        <taxon>Bacteria</taxon>
        <taxon>Pseudomonadati</taxon>
        <taxon>Bacteroidota</taxon>
        <taxon>Cytophagia</taxon>
        <taxon>Cytophagales</taxon>
        <taxon>Flammeovirgaceae</taxon>
        <taxon>Sediminitomix</taxon>
    </lineage>
</organism>
<dbReference type="RefSeq" id="WP_109615627.1">
    <property type="nucleotide sequence ID" value="NZ_QGDO01000001.1"/>
</dbReference>
<dbReference type="PANTHER" id="PTHR43393">
    <property type="entry name" value="CYTOKININ RIBOSIDE 5'-MONOPHOSPHATE PHOSPHORIBOHYDROLASE"/>
    <property type="match status" value="1"/>
</dbReference>
<dbReference type="GO" id="GO:0005829">
    <property type="term" value="C:cytosol"/>
    <property type="evidence" value="ECO:0007669"/>
    <property type="project" value="TreeGrafter"/>
</dbReference>
<evidence type="ECO:0000313" key="1">
    <source>
        <dbReference type="EMBL" id="PWJ44109.1"/>
    </source>
</evidence>
<dbReference type="PANTHER" id="PTHR43393:SF3">
    <property type="entry name" value="LYSINE DECARBOXYLASE-LIKE PROTEIN"/>
    <property type="match status" value="1"/>
</dbReference>
<dbReference type="Pfam" id="PF18306">
    <property type="entry name" value="LDcluster4"/>
    <property type="match status" value="1"/>
</dbReference>
<dbReference type="Proteomes" id="UP000245535">
    <property type="component" value="Unassembled WGS sequence"/>
</dbReference>